<dbReference type="PANTHER" id="PTHR23334">
    <property type="entry name" value="CCAAT/ENHANCER BINDING PROTEIN"/>
    <property type="match status" value="1"/>
</dbReference>
<feature type="region of interest" description="Disordered" evidence="1">
    <location>
        <begin position="333"/>
        <end position="354"/>
    </location>
</feature>
<dbReference type="Proteomes" id="UP001642464">
    <property type="component" value="Unassembled WGS sequence"/>
</dbReference>
<evidence type="ECO:0000256" key="1">
    <source>
        <dbReference type="SAM" id="MobiDB-lite"/>
    </source>
</evidence>
<feature type="region of interest" description="Disordered" evidence="1">
    <location>
        <begin position="521"/>
        <end position="593"/>
    </location>
</feature>
<reference evidence="2 3" key="1">
    <citation type="submission" date="2024-02" db="EMBL/GenBank/DDBJ databases">
        <authorList>
            <person name="Chen Y."/>
            <person name="Shah S."/>
            <person name="Dougan E. K."/>
            <person name="Thang M."/>
            <person name="Chan C."/>
        </authorList>
    </citation>
    <scope>NUCLEOTIDE SEQUENCE [LARGE SCALE GENOMIC DNA]</scope>
</reference>
<evidence type="ECO:0000313" key="2">
    <source>
        <dbReference type="EMBL" id="CAK8989359.1"/>
    </source>
</evidence>
<evidence type="ECO:0000313" key="3">
    <source>
        <dbReference type="Proteomes" id="UP001642464"/>
    </source>
</evidence>
<gene>
    <name evidence="2" type="ORF">SCF082_LOCUS1773</name>
</gene>
<feature type="region of interest" description="Disordered" evidence="1">
    <location>
        <begin position="43"/>
        <end position="88"/>
    </location>
</feature>
<protein>
    <submittedName>
        <fullName evidence="2">Uncharacterized protein</fullName>
    </submittedName>
</protein>
<feature type="compositionally biased region" description="Low complexity" evidence="1">
    <location>
        <begin position="525"/>
        <end position="537"/>
    </location>
</feature>
<dbReference type="Gene3D" id="1.20.5.170">
    <property type="match status" value="1"/>
</dbReference>
<proteinExistence type="predicted"/>
<dbReference type="InterPro" id="IPR031106">
    <property type="entry name" value="C/EBP"/>
</dbReference>
<name>A0ABP0HJM7_9DINO</name>
<sequence length="983" mass="109532">MDDGLVMQLLGMNGTDDFLALAGDDNGLDNEGSVTTMQGLSLGTHEWQDTTTKAKQPTRSKGDGKQGKALSNAEMCRRSRDKRRREQEVLSARTKHLEVEQELFKEKISTLEMELQALTSSASLGLDGVADLELENRILRDEVRKHRKLVHTIASTVSDELYSPQEKYLLMRRAAASARRQMLGVARASALGEAAGWKEYKPFYLEACGVDLRGRVKYLPEGSTFATCQRMLHVVLHDELPFSYEELTGLMWGAERLLTTTREFYKHETMRDGVQREVVDILPQAVKDVDKEMASPGTHVLLFKHRETVNGKTREKIMSSAVERVNVKPGAVGLHSLGRDQNEDHDGDKPRKGLMGTTSNTAMAEDFFSKADLEKVLSGEDAGTLCHGGDDEGRVQHFENNHVTGSFFLEGLKPGTCQSVQVMNLSKDWFETGVYKQIDEFVLSDGSVHPTVRLNLNTYWHVMMTLRGTGEVRATSAFASMDDGLEMLEELLGELPAGKGAVVECLESDDFVALASADNDLGNESSATTTLSASSDGGSDGLPLEQPLEGQQRHGATKEAKQRAKNDGKQGKALSNAEMCRRSRDKRRREQEILSTRTKHLEVEQELFKEKISTLEMELQALTSSPSLGLDGVADLEMENRILRDEVRKHRKLVHTIASTVSDNLYSPQEKYLLMRRATASARRQMLGVASAAALGEAAGWKEHKPFYLEACGVDLRGRVKFLPEGSTFKTCHRIQHVVMYDELPFKYQELTELMWGPDRLFSTTREFFKHETMRDGVKRDVIDILPQAVKDVDRKMAPQGTHVLLFKYTEKDKGKARETIMSSAVERIHVKPGAVGLRTPECNPDEEHDGGVPRIGLMGSTSNTAMAEDVFPQADLDKVLSGQDEIDLAGSQDEEEESGPCRVQRVENNHMTGSFFLEGPKPGTCQGVQVMNLSKDWFETGVYKQIDEFVLSDGSVHPTVQLVLNAQWQMMMTLHGDRLNAE</sequence>
<feature type="compositionally biased region" description="Polar residues" evidence="1">
    <location>
        <begin position="49"/>
        <end position="59"/>
    </location>
</feature>
<comment type="caution">
    <text evidence="2">The sequence shown here is derived from an EMBL/GenBank/DDBJ whole genome shotgun (WGS) entry which is preliminary data.</text>
</comment>
<keyword evidence="3" id="KW-1185">Reference proteome</keyword>
<dbReference type="PANTHER" id="PTHR23334:SF20">
    <property type="entry name" value="BASIC LEUCINE ZIPPER 24"/>
    <property type="match status" value="1"/>
</dbReference>
<organism evidence="2 3">
    <name type="scientific">Durusdinium trenchii</name>
    <dbReference type="NCBI Taxonomy" id="1381693"/>
    <lineage>
        <taxon>Eukaryota</taxon>
        <taxon>Sar</taxon>
        <taxon>Alveolata</taxon>
        <taxon>Dinophyceae</taxon>
        <taxon>Suessiales</taxon>
        <taxon>Symbiodiniaceae</taxon>
        <taxon>Durusdinium</taxon>
    </lineage>
</organism>
<feature type="compositionally biased region" description="Basic and acidic residues" evidence="1">
    <location>
        <begin position="337"/>
        <end position="351"/>
    </location>
</feature>
<dbReference type="EMBL" id="CAXAMM010000877">
    <property type="protein sequence ID" value="CAK8989359.1"/>
    <property type="molecule type" value="Genomic_DNA"/>
</dbReference>
<accession>A0ABP0HJM7</accession>
<feature type="compositionally biased region" description="Basic and acidic residues" evidence="1">
    <location>
        <begin position="556"/>
        <end position="570"/>
    </location>
</feature>